<reference evidence="4" key="2">
    <citation type="submission" date="2020-04" db="EMBL/GenBank/DDBJ databases">
        <authorList>
            <consortium name="NCBI Genome Project"/>
        </authorList>
    </citation>
    <scope>NUCLEOTIDE SEQUENCE</scope>
    <source>
        <strain evidence="4">CBS 781.70</strain>
    </source>
</reference>
<evidence type="ECO:0000313" key="2">
    <source>
        <dbReference type="EMBL" id="KAF1814438.1"/>
    </source>
</evidence>
<dbReference type="Proteomes" id="UP000504638">
    <property type="component" value="Unplaced"/>
</dbReference>
<dbReference type="AlphaFoldDB" id="A0A6G1G8N8"/>
<protein>
    <submittedName>
        <fullName evidence="2 4">Uncharacterized protein</fullName>
    </submittedName>
</protein>
<feature type="compositionally biased region" description="Low complexity" evidence="1">
    <location>
        <begin position="74"/>
        <end position="90"/>
    </location>
</feature>
<evidence type="ECO:0000313" key="4">
    <source>
        <dbReference type="RefSeq" id="XP_033536069.1"/>
    </source>
</evidence>
<feature type="region of interest" description="Disordered" evidence="1">
    <location>
        <begin position="48"/>
        <end position="110"/>
    </location>
</feature>
<feature type="region of interest" description="Disordered" evidence="1">
    <location>
        <begin position="689"/>
        <end position="709"/>
    </location>
</feature>
<dbReference type="PANTHER" id="PTHR42345:SF1">
    <property type="entry name" value="VTC DOMAIN-CONTAINING PROTEIN"/>
    <property type="match status" value="1"/>
</dbReference>
<dbReference type="RefSeq" id="XP_033536069.1">
    <property type="nucleotide sequence ID" value="XM_033677438.1"/>
</dbReference>
<accession>A0A6G1G8N8</accession>
<dbReference type="EMBL" id="ML975153">
    <property type="protein sequence ID" value="KAF1814438.1"/>
    <property type="molecule type" value="Genomic_DNA"/>
</dbReference>
<organism evidence="2">
    <name type="scientific">Eremomyces bilateralis CBS 781.70</name>
    <dbReference type="NCBI Taxonomy" id="1392243"/>
    <lineage>
        <taxon>Eukaryota</taxon>
        <taxon>Fungi</taxon>
        <taxon>Dikarya</taxon>
        <taxon>Ascomycota</taxon>
        <taxon>Pezizomycotina</taxon>
        <taxon>Dothideomycetes</taxon>
        <taxon>Dothideomycetes incertae sedis</taxon>
        <taxon>Eremomycetales</taxon>
        <taxon>Eremomycetaceae</taxon>
        <taxon>Eremomyces</taxon>
    </lineage>
</organism>
<gene>
    <name evidence="2 4" type="ORF">P152DRAFT_432374</name>
</gene>
<dbReference type="GeneID" id="54418008"/>
<sequence length="785" mass="87448">MSGDLGLWRPRRDFDPRWVPHPVRYVQPPGPLASNHIYRSFTTPIPHGAVDYDGYPTTTASRPSSSGRDYRNVLASPRRSSLPLSPPTRLGPASRPPTPPPQEVLAGSWPPPGYGYDSILSPRDADDLICNGASTFKGYYDEIPNAPPGSRRFFAVMESEHYQRTDRAETNADAFRDISLTVTGPDDSAFPWMSLEQPCMTYCFGKYPGTTTLNYYVSGYGCTNPTVKVQGPVKPKKMKLISILDRLTKLELGLEEEDPEKLYSYLYGTLIHDPDKRSEPHKDMHTQIIDLITILSHVDWVDYSQLKNQVVAKFFDSMDPVRKHHFFHQLLLSSELYLRIHTQGHTDKSKRQLLMQLPPKIAWDLAVAQRWLENVGIKREQISSSQSTFSFELHSKKRQKEALLRFANVLKWPNIGEVQYILSETDTAEKPVEDRSADAMAWFTGVVLPGVTLPWLLMNSLIDCDRATGEALKYLTHMRPFSGFQYRAVTYWSHSCVVGRVLGALRGVNTIAGWIGPCNFSPDLKRTECVQVRQAPVPAELQRRLTTSDLDSMVRRTHPLGPSQEGYAVKNYDVLLPDFEDVSDGIRVEKLAFEPIRKQDVNRAKLGADAPLTFDATILFAIMGNSRPLKLKYDVDFIAAYPCYGGPHPLLRSYAYRAIKPDGDLLTLDKHPSAASWDLQPHDMPTLTLGHSPPHRRTHSDPYARTASQPVTSTAPVTVIEALGVSDNEVFARAWCASVGAHAVVANTHSTCLACAIREALAARVGVVIVTSGGKKAEGKGGVDG</sequence>
<evidence type="ECO:0000313" key="3">
    <source>
        <dbReference type="Proteomes" id="UP000504638"/>
    </source>
</evidence>
<proteinExistence type="predicted"/>
<dbReference type="OrthoDB" id="6493944at2759"/>
<dbReference type="PANTHER" id="PTHR42345">
    <property type="entry name" value="TPR_REGION DOMAIN-CONTAINING PROTEIN"/>
    <property type="match status" value="1"/>
</dbReference>
<keyword evidence="3" id="KW-1185">Reference proteome</keyword>
<feature type="compositionally biased region" description="Polar residues" evidence="1">
    <location>
        <begin position="56"/>
        <end position="67"/>
    </location>
</feature>
<evidence type="ECO:0000256" key="1">
    <source>
        <dbReference type="SAM" id="MobiDB-lite"/>
    </source>
</evidence>
<reference evidence="2 4" key="1">
    <citation type="submission" date="2020-01" db="EMBL/GenBank/DDBJ databases">
        <authorList>
            <consortium name="DOE Joint Genome Institute"/>
            <person name="Haridas S."/>
            <person name="Albert R."/>
            <person name="Binder M."/>
            <person name="Bloem J."/>
            <person name="Labutti K."/>
            <person name="Salamov A."/>
            <person name="Andreopoulos B."/>
            <person name="Baker S.E."/>
            <person name="Barry K."/>
            <person name="Bills G."/>
            <person name="Bluhm B.H."/>
            <person name="Cannon C."/>
            <person name="Castanera R."/>
            <person name="Culley D.E."/>
            <person name="Daum C."/>
            <person name="Ezra D."/>
            <person name="Gonzalez J.B."/>
            <person name="Henrissat B."/>
            <person name="Kuo A."/>
            <person name="Liang C."/>
            <person name="Lipzen A."/>
            <person name="Lutzoni F."/>
            <person name="Magnuson J."/>
            <person name="Mondo S."/>
            <person name="Nolan M."/>
            <person name="Ohm R."/>
            <person name="Pangilinan J."/>
            <person name="Park H.-J."/>
            <person name="Ramirez L."/>
            <person name="Alfaro M."/>
            <person name="Sun H."/>
            <person name="Tritt A."/>
            <person name="Yoshinaga Y."/>
            <person name="Zwiers L.-H."/>
            <person name="Turgeon B.G."/>
            <person name="Goodwin S.B."/>
            <person name="Spatafora J.W."/>
            <person name="Crous P.W."/>
            <person name="Grigoriev I.V."/>
        </authorList>
    </citation>
    <scope>NUCLEOTIDE SEQUENCE</scope>
    <source>
        <strain evidence="2 4">CBS 781.70</strain>
    </source>
</reference>
<reference evidence="4" key="3">
    <citation type="submission" date="2025-04" db="UniProtKB">
        <authorList>
            <consortium name="RefSeq"/>
        </authorList>
    </citation>
    <scope>IDENTIFICATION</scope>
    <source>
        <strain evidence="4">CBS 781.70</strain>
    </source>
</reference>
<name>A0A6G1G8N8_9PEZI</name>